<organism evidence="2 3">
    <name type="scientific">Paenibacillus septentrionalis</name>
    <dbReference type="NCBI Taxonomy" id="429342"/>
    <lineage>
        <taxon>Bacteria</taxon>
        <taxon>Bacillati</taxon>
        <taxon>Bacillota</taxon>
        <taxon>Bacilli</taxon>
        <taxon>Bacillales</taxon>
        <taxon>Paenibacillaceae</taxon>
        <taxon>Paenibacillus</taxon>
    </lineage>
</organism>
<proteinExistence type="predicted"/>
<name>A0ABW1V9H1_9BACL</name>
<evidence type="ECO:0000313" key="3">
    <source>
        <dbReference type="Proteomes" id="UP001596233"/>
    </source>
</evidence>
<dbReference type="RefSeq" id="WP_379237931.1">
    <property type="nucleotide sequence ID" value="NZ_JBHSTE010000008.1"/>
</dbReference>
<accession>A0ABW1V9H1</accession>
<evidence type="ECO:0000256" key="1">
    <source>
        <dbReference type="SAM" id="Phobius"/>
    </source>
</evidence>
<sequence>MISLLLFVIGCYVFVAAAVHLYYWMCRHHQIEKHYILLAEEPKEEMEWIIRSMYSFSKWMGISVQVTIVPSFSSHELTYMADRWSSRWFPIHIQQQAAVPPHAVVVDLNKEQDLCKLPF</sequence>
<dbReference type="Proteomes" id="UP001596233">
    <property type="component" value="Unassembled WGS sequence"/>
</dbReference>
<keyword evidence="1" id="KW-1133">Transmembrane helix</keyword>
<evidence type="ECO:0000313" key="2">
    <source>
        <dbReference type="EMBL" id="MFC6334911.1"/>
    </source>
</evidence>
<protein>
    <submittedName>
        <fullName evidence="2">Uncharacterized protein</fullName>
    </submittedName>
</protein>
<feature type="transmembrane region" description="Helical" evidence="1">
    <location>
        <begin position="6"/>
        <end position="25"/>
    </location>
</feature>
<keyword evidence="1" id="KW-0812">Transmembrane</keyword>
<keyword evidence="3" id="KW-1185">Reference proteome</keyword>
<dbReference type="EMBL" id="JBHSTE010000008">
    <property type="protein sequence ID" value="MFC6334911.1"/>
    <property type="molecule type" value="Genomic_DNA"/>
</dbReference>
<reference evidence="3" key="1">
    <citation type="journal article" date="2019" name="Int. J. Syst. Evol. Microbiol.">
        <title>The Global Catalogue of Microorganisms (GCM) 10K type strain sequencing project: providing services to taxonomists for standard genome sequencing and annotation.</title>
        <authorList>
            <consortium name="The Broad Institute Genomics Platform"/>
            <consortium name="The Broad Institute Genome Sequencing Center for Infectious Disease"/>
            <person name="Wu L."/>
            <person name="Ma J."/>
        </authorList>
    </citation>
    <scope>NUCLEOTIDE SEQUENCE [LARGE SCALE GENOMIC DNA]</scope>
    <source>
        <strain evidence="3">PCU 280</strain>
    </source>
</reference>
<keyword evidence="1" id="KW-0472">Membrane</keyword>
<comment type="caution">
    <text evidence="2">The sequence shown here is derived from an EMBL/GenBank/DDBJ whole genome shotgun (WGS) entry which is preliminary data.</text>
</comment>
<gene>
    <name evidence="2" type="ORF">ACFP56_19955</name>
</gene>